<gene>
    <name evidence="3" type="ORF">M569_14725</name>
</gene>
<feature type="region of interest" description="Disordered" evidence="2">
    <location>
        <begin position="351"/>
        <end position="384"/>
    </location>
</feature>
<proteinExistence type="predicted"/>
<comment type="caution">
    <text evidence="3">The sequence shown here is derived from an EMBL/GenBank/DDBJ whole genome shotgun (WGS) entry which is preliminary data.</text>
</comment>
<dbReference type="OrthoDB" id="1927957at2759"/>
<dbReference type="PANTHER" id="PTHR31071">
    <property type="entry name" value="GB|AAF24581.1"/>
    <property type="match status" value="1"/>
</dbReference>
<reference evidence="3 4" key="1">
    <citation type="journal article" date="2013" name="BMC Genomics">
        <title>The miniature genome of a carnivorous plant Genlisea aurea contains a low number of genes and short non-coding sequences.</title>
        <authorList>
            <person name="Leushkin E.V."/>
            <person name="Sutormin R.A."/>
            <person name="Nabieva E.R."/>
            <person name="Penin A.A."/>
            <person name="Kondrashov A.S."/>
            <person name="Logacheva M.D."/>
        </authorList>
    </citation>
    <scope>NUCLEOTIDE SEQUENCE [LARGE SCALE GENOMIC DNA]</scope>
</reference>
<keyword evidence="1" id="KW-0175">Coiled coil</keyword>
<dbReference type="Proteomes" id="UP000015453">
    <property type="component" value="Unassembled WGS sequence"/>
</dbReference>
<feature type="coiled-coil region" evidence="1">
    <location>
        <begin position="6"/>
        <end position="150"/>
    </location>
</feature>
<feature type="region of interest" description="Disordered" evidence="2">
    <location>
        <begin position="280"/>
        <end position="323"/>
    </location>
</feature>
<evidence type="ECO:0000313" key="3">
    <source>
        <dbReference type="EMBL" id="EPS60079.1"/>
    </source>
</evidence>
<protein>
    <submittedName>
        <fullName evidence="3">Uncharacterized protein</fullName>
    </submittedName>
</protein>
<feature type="compositionally biased region" description="Polar residues" evidence="2">
    <location>
        <begin position="309"/>
        <end position="323"/>
    </location>
</feature>
<evidence type="ECO:0000313" key="4">
    <source>
        <dbReference type="Proteomes" id="UP000015453"/>
    </source>
</evidence>
<feature type="region of interest" description="Disordered" evidence="2">
    <location>
        <begin position="241"/>
        <end position="266"/>
    </location>
</feature>
<feature type="non-terminal residue" evidence="3">
    <location>
        <position position="1"/>
    </location>
</feature>
<keyword evidence="4" id="KW-1185">Reference proteome</keyword>
<evidence type="ECO:0000256" key="1">
    <source>
        <dbReference type="SAM" id="Coils"/>
    </source>
</evidence>
<dbReference type="EMBL" id="AUSU01007847">
    <property type="protein sequence ID" value="EPS60079.1"/>
    <property type="molecule type" value="Genomic_DNA"/>
</dbReference>
<dbReference type="AlphaFoldDB" id="S8C0A0"/>
<feature type="compositionally biased region" description="Basic and acidic residues" evidence="2">
    <location>
        <begin position="280"/>
        <end position="298"/>
    </location>
</feature>
<feature type="non-terminal residue" evidence="3">
    <location>
        <position position="443"/>
    </location>
</feature>
<dbReference type="PANTHER" id="PTHR31071:SF2">
    <property type="entry name" value="ACTIN CYTOSKELETON-REGULATORY COMPLEX PAN-LIKE PROTEIN"/>
    <property type="match status" value="1"/>
</dbReference>
<evidence type="ECO:0000256" key="2">
    <source>
        <dbReference type="SAM" id="MobiDB-lite"/>
    </source>
</evidence>
<name>S8C0A0_9LAMI</name>
<sequence length="443" mass="50297">AAAAVVSALGAELDQAKARINKLETQRRSSRKKLEQFLQKLNDEKAAWRSREQSKARAIIEDVKTDLTRERKNRRRLEMINSELLNELADLKSSAKQYLQQYEKERKAREIAEEVCDELAKEIGEEKDEVEALQRESMNAREEVEEERKMLQMAEVWREERVQMKLVDAKVLLEEKYSEMNRLIAELESFLRTKSRIADSEEIKRAQFLKQVAASINMDEIRDLKYEPPNPREIFSVFEEDVNNGGGTTHGTGESEEEPSTGYSHYSKIHGVVSPQVKMLDRDGAKRKSDRHHADHNGGGDVEDDTSEWETVSQLEDQGSTTYSPFGSDYSSVAKGIRFCNGSSVEINPARMKGSSSVEGGRAASNGAKLPTAETGSTKDCFSPNDVTRQWSSPLFHNPHINRAKGCIEWPLSIQKNNSKAKLMEARVENHKVQQLRQVLKLK</sequence>
<dbReference type="InterPro" id="IPR043424">
    <property type="entry name" value="BLT-like"/>
</dbReference>
<organism evidence="3 4">
    <name type="scientific">Genlisea aurea</name>
    <dbReference type="NCBI Taxonomy" id="192259"/>
    <lineage>
        <taxon>Eukaryota</taxon>
        <taxon>Viridiplantae</taxon>
        <taxon>Streptophyta</taxon>
        <taxon>Embryophyta</taxon>
        <taxon>Tracheophyta</taxon>
        <taxon>Spermatophyta</taxon>
        <taxon>Magnoliopsida</taxon>
        <taxon>eudicotyledons</taxon>
        <taxon>Gunneridae</taxon>
        <taxon>Pentapetalae</taxon>
        <taxon>asterids</taxon>
        <taxon>lamiids</taxon>
        <taxon>Lamiales</taxon>
        <taxon>Lentibulariaceae</taxon>
        <taxon>Genlisea</taxon>
    </lineage>
</organism>
<feature type="compositionally biased region" description="Polar residues" evidence="2">
    <location>
        <begin position="374"/>
        <end position="384"/>
    </location>
</feature>
<accession>S8C0A0</accession>